<dbReference type="Proteomes" id="UP000219042">
    <property type="component" value="Unassembled WGS sequence"/>
</dbReference>
<dbReference type="PANTHER" id="PTHR37483">
    <property type="entry name" value="UPF0125 PROTEIN RATB"/>
    <property type="match status" value="1"/>
</dbReference>
<dbReference type="AlphaFoldDB" id="A0A240EEL6"/>
<comment type="similarity">
    <text evidence="1 2">Belongs to the UPF0125 (RnfH) family.</text>
</comment>
<dbReference type="PANTHER" id="PTHR37483:SF1">
    <property type="entry name" value="UPF0125 PROTEIN RATB"/>
    <property type="match status" value="1"/>
</dbReference>
<evidence type="ECO:0000256" key="3">
    <source>
        <dbReference type="SAM" id="MobiDB-lite"/>
    </source>
</evidence>
<protein>
    <recommendedName>
        <fullName evidence="2">UPF0125 protein SAMN05421731_11429</fullName>
    </recommendedName>
</protein>
<feature type="region of interest" description="Disordered" evidence="3">
    <location>
        <begin position="84"/>
        <end position="111"/>
    </location>
</feature>
<dbReference type="Gene3D" id="3.10.20.280">
    <property type="entry name" value="RnfH-like"/>
    <property type="match status" value="1"/>
</dbReference>
<evidence type="ECO:0000256" key="1">
    <source>
        <dbReference type="ARBA" id="ARBA00010645"/>
    </source>
</evidence>
<dbReference type="InterPro" id="IPR037021">
    <property type="entry name" value="RnfH_sf"/>
</dbReference>
<name>A0A240EEL6_9GAMM</name>
<reference evidence="5" key="1">
    <citation type="submission" date="2016-09" db="EMBL/GenBank/DDBJ databases">
        <authorList>
            <person name="Varghese N."/>
            <person name="Submissions S."/>
        </authorList>
    </citation>
    <scope>NUCLEOTIDE SEQUENCE [LARGE SCALE GENOMIC DNA]</scope>
    <source>
        <strain evidence="5">ANC 4466</strain>
    </source>
</reference>
<evidence type="ECO:0000256" key="2">
    <source>
        <dbReference type="HAMAP-Rule" id="MF_00460"/>
    </source>
</evidence>
<dbReference type="Pfam" id="PF03658">
    <property type="entry name" value="Ub-RnfH"/>
    <property type="match status" value="1"/>
</dbReference>
<keyword evidence="5" id="KW-1185">Reference proteome</keyword>
<accession>A0A240EEL6</accession>
<evidence type="ECO:0000313" key="4">
    <source>
        <dbReference type="EMBL" id="SNX46619.1"/>
    </source>
</evidence>
<dbReference type="SUPFAM" id="SSF54285">
    <property type="entry name" value="MoaD/ThiS"/>
    <property type="match status" value="1"/>
</dbReference>
<sequence>MSLAKVWVVYCAEDQQYAIHLPFLQGMTAAQALTQSQLAQKVILPEPLQLGVFGLKIKDPEHYLLSAGDRLEIYRPLKMNPKEVRRKRAAQHPVGRFSRGNQWRKQQKTTE</sequence>
<dbReference type="InterPro" id="IPR005346">
    <property type="entry name" value="RnfH"/>
</dbReference>
<dbReference type="EMBL" id="OANT01000014">
    <property type="protein sequence ID" value="SNX46619.1"/>
    <property type="molecule type" value="Genomic_DNA"/>
</dbReference>
<gene>
    <name evidence="4" type="ORF">SAMN05421731_11429</name>
</gene>
<dbReference type="InterPro" id="IPR016155">
    <property type="entry name" value="Mopterin_synth/thiamin_S_b"/>
</dbReference>
<evidence type="ECO:0000313" key="5">
    <source>
        <dbReference type="Proteomes" id="UP000219042"/>
    </source>
</evidence>
<organism evidence="4 5">
    <name type="scientific">Acinetobacter puyangensis</name>
    <dbReference type="NCBI Taxonomy" id="1096779"/>
    <lineage>
        <taxon>Bacteria</taxon>
        <taxon>Pseudomonadati</taxon>
        <taxon>Pseudomonadota</taxon>
        <taxon>Gammaproteobacteria</taxon>
        <taxon>Moraxellales</taxon>
        <taxon>Moraxellaceae</taxon>
        <taxon>Acinetobacter</taxon>
    </lineage>
</organism>
<dbReference type="RefSeq" id="WP_213064434.1">
    <property type="nucleotide sequence ID" value="NZ_BAABHT010000013.1"/>
</dbReference>
<proteinExistence type="inferred from homology"/>
<dbReference type="HAMAP" id="MF_00460">
    <property type="entry name" value="UPF0125_RnfH"/>
    <property type="match status" value="1"/>
</dbReference>